<accession>A0ABX0GM01</accession>
<keyword evidence="5" id="KW-1185">Reference proteome</keyword>
<evidence type="ECO:0000313" key="5">
    <source>
        <dbReference type="Proteomes" id="UP000697802"/>
    </source>
</evidence>
<proteinExistence type="inferred from homology"/>
<feature type="signal peptide" evidence="2">
    <location>
        <begin position="1"/>
        <end position="21"/>
    </location>
</feature>
<evidence type="ECO:0000256" key="1">
    <source>
        <dbReference type="ARBA" id="ARBA00006865"/>
    </source>
</evidence>
<name>A0ABX0GM01_9GAMM</name>
<dbReference type="InterPro" id="IPR050546">
    <property type="entry name" value="Glycosyl_Hydrlase_16"/>
</dbReference>
<dbReference type="Pfam" id="PF00722">
    <property type="entry name" value="Glyco_hydro_16"/>
    <property type="match status" value="1"/>
</dbReference>
<feature type="domain" description="GH16" evidence="3">
    <location>
        <begin position="23"/>
        <end position="262"/>
    </location>
</feature>
<reference evidence="4 5" key="1">
    <citation type="submission" date="2018-02" db="EMBL/GenBank/DDBJ databases">
        <authorList>
            <person name="Machado R.A."/>
        </authorList>
    </citation>
    <scope>NUCLEOTIDE SEQUENCE [LARGE SCALE GENOMIC DNA]</scope>
    <source>
        <strain evidence="4 5">T327</strain>
    </source>
</reference>
<dbReference type="PROSITE" id="PS51762">
    <property type="entry name" value="GH16_2"/>
    <property type="match status" value="1"/>
</dbReference>
<evidence type="ECO:0000259" key="3">
    <source>
        <dbReference type="PROSITE" id="PS51762"/>
    </source>
</evidence>
<dbReference type="RefSeq" id="WP_133814770.1">
    <property type="nucleotide sequence ID" value="NZ_CAWPIF010000059.1"/>
</dbReference>
<evidence type="ECO:0000313" key="4">
    <source>
        <dbReference type="EMBL" id="NHB89866.1"/>
    </source>
</evidence>
<dbReference type="Proteomes" id="UP000697802">
    <property type="component" value="Unassembled WGS sequence"/>
</dbReference>
<dbReference type="CDD" id="cd00413">
    <property type="entry name" value="Glyco_hydrolase_16"/>
    <property type="match status" value="1"/>
</dbReference>
<gene>
    <name evidence="4" type="ORF">C5471_20025</name>
</gene>
<evidence type="ECO:0000256" key="2">
    <source>
        <dbReference type="SAM" id="SignalP"/>
    </source>
</evidence>
<dbReference type="InterPro" id="IPR013320">
    <property type="entry name" value="ConA-like_dom_sf"/>
</dbReference>
<organism evidence="4 5">
    <name type="scientific">Photorhabdus tasmaniensis</name>
    <dbReference type="NCBI Taxonomy" id="1004159"/>
    <lineage>
        <taxon>Bacteria</taxon>
        <taxon>Pseudomonadati</taxon>
        <taxon>Pseudomonadota</taxon>
        <taxon>Gammaproteobacteria</taxon>
        <taxon>Enterobacterales</taxon>
        <taxon>Morganellaceae</taxon>
        <taxon>Photorhabdus</taxon>
    </lineage>
</organism>
<dbReference type="Gene3D" id="2.60.120.200">
    <property type="match status" value="1"/>
</dbReference>
<protein>
    <recommendedName>
        <fullName evidence="3">GH16 domain-containing protein</fullName>
    </recommendedName>
</protein>
<dbReference type="InterPro" id="IPR000757">
    <property type="entry name" value="Beta-glucanase-like"/>
</dbReference>
<comment type="similarity">
    <text evidence="1">Belongs to the glycosyl hydrolase 16 family.</text>
</comment>
<sequence>MKVQLAYILLLSSLCCGYASAKIPSGFSPTPSFEDNFNGTTLNTQKWDYRGLGVRNNCINTQSAVIVRNGYLTIKTYSDSSSGKLQNYCGMISTQKSFLQSYGYWEAAVRFNRAEGNQVAFWVQSPTMGKDLTDPEKSGVEIDVFEHLAEATQDQYDHAIHWNGYGSAHKQWSKKLSMGNLADGKFHKFAVAWTPNGYTFYVDGVLQHLSGLEQVPISIANQYIILSSEVPRSYPAQGYGPINETTATFDVDYVKVYPYIPKKLQDAVFST</sequence>
<dbReference type="SUPFAM" id="SSF49899">
    <property type="entry name" value="Concanavalin A-like lectins/glucanases"/>
    <property type="match status" value="1"/>
</dbReference>
<feature type="chain" id="PRO_5046796141" description="GH16 domain-containing protein" evidence="2">
    <location>
        <begin position="22"/>
        <end position="271"/>
    </location>
</feature>
<dbReference type="PANTHER" id="PTHR10963">
    <property type="entry name" value="GLYCOSYL HYDROLASE-RELATED"/>
    <property type="match status" value="1"/>
</dbReference>
<keyword evidence="2" id="KW-0732">Signal</keyword>
<comment type="caution">
    <text evidence="4">The sequence shown here is derived from an EMBL/GenBank/DDBJ whole genome shotgun (WGS) entry which is preliminary data.</text>
</comment>
<dbReference type="PANTHER" id="PTHR10963:SF55">
    <property type="entry name" value="GLYCOSIDE HYDROLASE FAMILY 16 PROTEIN"/>
    <property type="match status" value="1"/>
</dbReference>
<dbReference type="EMBL" id="PUJU01000059">
    <property type="protein sequence ID" value="NHB89866.1"/>
    <property type="molecule type" value="Genomic_DNA"/>
</dbReference>